<reference evidence="2" key="1">
    <citation type="journal article" date="2023" name="Nat. Plants">
        <title>Single-cell RNA sequencing provides a high-resolution roadmap for understanding the multicellular compartmentation of specialized metabolism.</title>
        <authorList>
            <person name="Sun S."/>
            <person name="Shen X."/>
            <person name="Li Y."/>
            <person name="Li Y."/>
            <person name="Wang S."/>
            <person name="Li R."/>
            <person name="Zhang H."/>
            <person name="Shen G."/>
            <person name="Guo B."/>
            <person name="Wei J."/>
            <person name="Xu J."/>
            <person name="St-Pierre B."/>
            <person name="Chen S."/>
            <person name="Sun C."/>
        </authorList>
    </citation>
    <scope>NUCLEOTIDE SEQUENCE [LARGE SCALE GENOMIC DNA]</scope>
</reference>
<name>A0ACC0BIP7_CATRO</name>
<dbReference type="Proteomes" id="UP001060085">
    <property type="component" value="Linkage Group LG03"/>
</dbReference>
<protein>
    <submittedName>
        <fullName evidence="1">Uncharacterized protein</fullName>
    </submittedName>
</protein>
<keyword evidence="2" id="KW-1185">Reference proteome</keyword>
<evidence type="ECO:0000313" key="1">
    <source>
        <dbReference type="EMBL" id="KAI5672462.1"/>
    </source>
</evidence>
<comment type="caution">
    <text evidence="1">The sequence shown here is derived from an EMBL/GenBank/DDBJ whole genome shotgun (WGS) entry which is preliminary data.</text>
</comment>
<proteinExistence type="predicted"/>
<dbReference type="EMBL" id="CM044703">
    <property type="protein sequence ID" value="KAI5672462.1"/>
    <property type="molecule type" value="Genomic_DNA"/>
</dbReference>
<evidence type="ECO:0000313" key="2">
    <source>
        <dbReference type="Proteomes" id="UP001060085"/>
    </source>
</evidence>
<organism evidence="1 2">
    <name type="scientific">Catharanthus roseus</name>
    <name type="common">Madagascar periwinkle</name>
    <name type="synonym">Vinca rosea</name>
    <dbReference type="NCBI Taxonomy" id="4058"/>
    <lineage>
        <taxon>Eukaryota</taxon>
        <taxon>Viridiplantae</taxon>
        <taxon>Streptophyta</taxon>
        <taxon>Embryophyta</taxon>
        <taxon>Tracheophyta</taxon>
        <taxon>Spermatophyta</taxon>
        <taxon>Magnoliopsida</taxon>
        <taxon>eudicotyledons</taxon>
        <taxon>Gunneridae</taxon>
        <taxon>Pentapetalae</taxon>
        <taxon>asterids</taxon>
        <taxon>lamiids</taxon>
        <taxon>Gentianales</taxon>
        <taxon>Apocynaceae</taxon>
        <taxon>Rauvolfioideae</taxon>
        <taxon>Vinceae</taxon>
        <taxon>Catharanthinae</taxon>
        <taxon>Catharanthus</taxon>
    </lineage>
</organism>
<accession>A0ACC0BIP7</accession>
<sequence length="113" mass="12226">MELRGLALFKRVALLGGMDKQDYRDSSCLIKALEGFLPNKNSTKEKGELRSSQEEHNAPANGHTTERTATPSMKTTDCTTRMLDKLLSLGVPNLAGSPKAKGFLADGSILLYG</sequence>
<gene>
    <name evidence="1" type="ORF">M9H77_12826</name>
</gene>